<evidence type="ECO:0008006" key="4">
    <source>
        <dbReference type="Google" id="ProtNLM"/>
    </source>
</evidence>
<keyword evidence="3" id="KW-1185">Reference proteome</keyword>
<protein>
    <recommendedName>
        <fullName evidence="4">TspO and MBR related proteins</fullName>
    </recommendedName>
</protein>
<evidence type="ECO:0000313" key="2">
    <source>
        <dbReference type="EMBL" id="SCL55521.1"/>
    </source>
</evidence>
<reference evidence="2 3" key="1">
    <citation type="submission" date="2016-06" db="EMBL/GenBank/DDBJ databases">
        <authorList>
            <person name="Kjaerup R.B."/>
            <person name="Dalgaard T.S."/>
            <person name="Juul-Madsen H.R."/>
        </authorList>
    </citation>
    <scope>NUCLEOTIDE SEQUENCE [LARGE SCALE GENOMIC DNA]</scope>
    <source>
        <strain evidence="2 3">DSM 45577</strain>
    </source>
</reference>
<proteinExistence type="predicted"/>
<feature type="transmembrane region" description="Helical" evidence="1">
    <location>
        <begin position="21"/>
        <end position="40"/>
    </location>
</feature>
<evidence type="ECO:0000313" key="3">
    <source>
        <dbReference type="Proteomes" id="UP000198937"/>
    </source>
</evidence>
<feature type="transmembrane region" description="Helical" evidence="1">
    <location>
        <begin position="92"/>
        <end position="113"/>
    </location>
</feature>
<organism evidence="2 3">
    <name type="scientific">Micromonospora yangpuensis</name>
    <dbReference type="NCBI Taxonomy" id="683228"/>
    <lineage>
        <taxon>Bacteria</taxon>
        <taxon>Bacillati</taxon>
        <taxon>Actinomycetota</taxon>
        <taxon>Actinomycetes</taxon>
        <taxon>Micromonosporales</taxon>
        <taxon>Micromonosporaceae</taxon>
        <taxon>Micromonospora</taxon>
    </lineage>
</organism>
<keyword evidence="1" id="KW-1133">Transmembrane helix</keyword>
<accession>A0A1C6UNB8</accession>
<dbReference type="Proteomes" id="UP000198937">
    <property type="component" value="Unassembled WGS sequence"/>
</dbReference>
<feature type="transmembrane region" description="Helical" evidence="1">
    <location>
        <begin position="125"/>
        <end position="146"/>
    </location>
</feature>
<name>A0A1C6UNB8_9ACTN</name>
<keyword evidence="1" id="KW-0812">Transmembrane</keyword>
<keyword evidence="1" id="KW-0472">Membrane</keyword>
<feature type="transmembrane region" description="Helical" evidence="1">
    <location>
        <begin position="60"/>
        <end position="80"/>
    </location>
</feature>
<dbReference type="AlphaFoldDB" id="A0A1C6UNB8"/>
<dbReference type="OrthoDB" id="3405387at2"/>
<dbReference type="RefSeq" id="WP_139135672.1">
    <property type="nucleotide sequence ID" value="NZ_FMIA01000002.1"/>
</dbReference>
<evidence type="ECO:0000256" key="1">
    <source>
        <dbReference type="SAM" id="Phobius"/>
    </source>
</evidence>
<gene>
    <name evidence="2" type="ORF">GA0070617_2982</name>
</gene>
<dbReference type="EMBL" id="FMIA01000002">
    <property type="protein sequence ID" value="SCL55521.1"/>
    <property type="molecule type" value="Genomic_DNA"/>
</dbReference>
<sequence>MPAVGQDRYVDPDRRLPGFDGSMLTGALLTLFGYLIPWFKQSPRYQWSYSGWNYASLSSGGGWTLWTFVFILAAIVASFWARTILGAAMTALTAAVGTLVFSLAVVAASFGAIGERSSSNAVADMPFGLGLPLLAVGLGLLVATACRDIALNADR</sequence>